<dbReference type="GO" id="GO:0044010">
    <property type="term" value="P:single-species biofilm formation"/>
    <property type="evidence" value="ECO:0007669"/>
    <property type="project" value="TreeGrafter"/>
</dbReference>
<name>A0A2S0US59_9RHOB</name>
<feature type="domain" description="Glycosyltransferase 2-like" evidence="1">
    <location>
        <begin position="10"/>
        <end position="143"/>
    </location>
</feature>
<dbReference type="AlphaFoldDB" id="A0A2S0US59"/>
<evidence type="ECO:0000313" key="3">
    <source>
        <dbReference type="Proteomes" id="UP000244496"/>
    </source>
</evidence>
<evidence type="ECO:0000259" key="1">
    <source>
        <dbReference type="Pfam" id="PF00535"/>
    </source>
</evidence>
<dbReference type="KEGG" id="geh:HYN69_18640"/>
<proteinExistence type="predicted"/>
<dbReference type="Proteomes" id="UP000244496">
    <property type="component" value="Plasmid unnamed1"/>
</dbReference>
<protein>
    <recommendedName>
        <fullName evidence="1">Glycosyltransferase 2-like domain-containing protein</fullName>
    </recommendedName>
</protein>
<sequence>MTIDLPAVDVVIPAYNAATTITASVISCLAQSARNLRVIVVDDGSTDATAATVQDLANADSRVTLIRQRNFGISRAMNAGIAAGSAPFVARLDADDLSHPERHRLQLIRMAEQPDLVALSGFYHEITGEGRDTGRLHTPPNTRPRTRIGCLPMNPHSASPLRCSVAAHLSAWDCFGLFQYLKTATFTGGFRRSERLKICPQSLALTVCTVVRFPAHRSRTGAAWRSARKLLQYRHVVSADAKPTYLCHPRFPRF</sequence>
<dbReference type="PANTHER" id="PTHR43685:SF2">
    <property type="entry name" value="GLYCOSYLTRANSFERASE 2-LIKE DOMAIN-CONTAINING PROTEIN"/>
    <property type="match status" value="1"/>
</dbReference>
<geneLocation type="plasmid" evidence="2">
    <name>unnamed1</name>
</geneLocation>
<dbReference type="OrthoDB" id="5291101at2"/>
<dbReference type="Pfam" id="PF00535">
    <property type="entry name" value="Glycos_transf_2"/>
    <property type="match status" value="1"/>
</dbReference>
<dbReference type="CDD" id="cd00761">
    <property type="entry name" value="Glyco_tranf_GTA_type"/>
    <property type="match status" value="1"/>
</dbReference>
<dbReference type="EMBL" id="CP028919">
    <property type="protein sequence ID" value="AWB50620.1"/>
    <property type="molecule type" value="Genomic_DNA"/>
</dbReference>
<reference evidence="2 3" key="1">
    <citation type="submission" date="2018-04" db="EMBL/GenBank/DDBJ databases">
        <title>Genome sequencing of Gemmobacter.</title>
        <authorList>
            <person name="Yi H."/>
            <person name="Baek M.-G."/>
        </authorList>
    </citation>
    <scope>NUCLEOTIDE SEQUENCE [LARGE SCALE GENOMIC DNA]</scope>
    <source>
        <strain evidence="2 3">HYN0069</strain>
        <plasmid evidence="3">Plasmid unnamed1</plasmid>
    </source>
</reference>
<organism evidence="2 3">
    <name type="scientific">Paragemmobacter aquarius</name>
    <dbReference type="NCBI Taxonomy" id="2169400"/>
    <lineage>
        <taxon>Bacteria</taxon>
        <taxon>Pseudomonadati</taxon>
        <taxon>Pseudomonadota</taxon>
        <taxon>Alphaproteobacteria</taxon>
        <taxon>Rhodobacterales</taxon>
        <taxon>Paracoccaceae</taxon>
        <taxon>Paragemmobacter</taxon>
    </lineage>
</organism>
<dbReference type="InterPro" id="IPR050834">
    <property type="entry name" value="Glycosyltransf_2"/>
</dbReference>
<dbReference type="Gene3D" id="3.90.550.10">
    <property type="entry name" value="Spore Coat Polysaccharide Biosynthesis Protein SpsA, Chain A"/>
    <property type="match status" value="1"/>
</dbReference>
<accession>A0A2S0US59</accession>
<keyword evidence="3" id="KW-1185">Reference proteome</keyword>
<dbReference type="RefSeq" id="WP_108437425.1">
    <property type="nucleotide sequence ID" value="NZ_CP028919.1"/>
</dbReference>
<evidence type="ECO:0000313" key="2">
    <source>
        <dbReference type="EMBL" id="AWB50620.1"/>
    </source>
</evidence>
<dbReference type="InterPro" id="IPR029044">
    <property type="entry name" value="Nucleotide-diphossugar_trans"/>
</dbReference>
<keyword evidence="2" id="KW-0614">Plasmid</keyword>
<dbReference type="InterPro" id="IPR001173">
    <property type="entry name" value="Glyco_trans_2-like"/>
</dbReference>
<dbReference type="SUPFAM" id="SSF53448">
    <property type="entry name" value="Nucleotide-diphospho-sugar transferases"/>
    <property type="match status" value="1"/>
</dbReference>
<gene>
    <name evidence="2" type="ORF">HYN69_18640</name>
</gene>
<dbReference type="PANTHER" id="PTHR43685">
    <property type="entry name" value="GLYCOSYLTRANSFERASE"/>
    <property type="match status" value="1"/>
</dbReference>